<accession>A0A6B0Y129</accession>
<reference evidence="2" key="1">
    <citation type="submission" date="2019-09" db="EMBL/GenBank/DDBJ databases">
        <title>Characterisation of the sponge microbiome using genome-centric metagenomics.</title>
        <authorList>
            <person name="Engelberts J.P."/>
            <person name="Robbins S.J."/>
            <person name="De Goeij J.M."/>
            <person name="Aranda M."/>
            <person name="Bell S.C."/>
            <person name="Webster N.S."/>
        </authorList>
    </citation>
    <scope>NUCLEOTIDE SEQUENCE</scope>
    <source>
        <strain evidence="2">SB0664_bin_43</strain>
    </source>
</reference>
<feature type="region of interest" description="Disordered" evidence="1">
    <location>
        <begin position="354"/>
        <end position="373"/>
    </location>
</feature>
<name>A0A6B0Y129_9RHOB</name>
<comment type="caution">
    <text evidence="2">The sequence shown here is derived from an EMBL/GenBank/DDBJ whole genome shotgun (WGS) entry which is preliminary data.</text>
</comment>
<dbReference type="AlphaFoldDB" id="A0A6B0Y129"/>
<organism evidence="2">
    <name type="scientific">Boseongicola sp. SB0664_bin_43</name>
    <dbReference type="NCBI Taxonomy" id="2604844"/>
    <lineage>
        <taxon>Bacteria</taxon>
        <taxon>Pseudomonadati</taxon>
        <taxon>Pseudomonadota</taxon>
        <taxon>Alphaproteobacteria</taxon>
        <taxon>Rhodobacterales</taxon>
        <taxon>Paracoccaceae</taxon>
        <taxon>Boseongicola</taxon>
    </lineage>
</organism>
<proteinExistence type="predicted"/>
<evidence type="ECO:0000313" key="2">
    <source>
        <dbReference type="EMBL" id="MXY33793.1"/>
    </source>
</evidence>
<sequence length="471" mass="48234">MADDAAGDAGKYSKMLSTSETAGDSKTAMMAAQAILDAEMDVGTALANAEAALADAEAAQAEVMKLADADPNKDALTTRINRVVEDAEMYVSDIQAIIDGTALKNAVAEVEGSNMKGTPRTVANVVGEAIAGALALAETTSDTNLSRERGVHGTDGPAATVAARLKLEMNDAMGMTWAMIVGEDNVMKERIGADNSVRMVASVAGMTASAVDADVTATGGVASGNTYADAFTSAGSTYKGIPGDIFCLGSDCEVDSDGKLAGSWYFSPTSEMAYYKRMADDTTTDADESQMYELDNLYVNYGHWLAPNGTDATLWDVNTFANHALGTVTNEAALGAASGLDGIDDGDKATYSGSAVGMSSRTQGSGDSKTTDSGRFTADVTLNASFGTAPTVRGTVNNFQGDATNSAWSVTLESATLGTTAAIGNAVSTGRDGRWSATAYGADATERPTGVFGGFSAHFSDGDAAGAYSTR</sequence>
<evidence type="ECO:0000256" key="1">
    <source>
        <dbReference type="SAM" id="MobiDB-lite"/>
    </source>
</evidence>
<dbReference type="EMBL" id="VXRY01000273">
    <property type="protein sequence ID" value="MXY33793.1"/>
    <property type="molecule type" value="Genomic_DNA"/>
</dbReference>
<gene>
    <name evidence="2" type="ORF">F4Y60_06835</name>
</gene>
<protein>
    <submittedName>
        <fullName evidence="2">Uncharacterized protein</fullName>
    </submittedName>
</protein>